<organism evidence="1 2">
    <name type="scientific">Clonostachys rosea f. rosea IK726</name>
    <dbReference type="NCBI Taxonomy" id="1349383"/>
    <lineage>
        <taxon>Eukaryota</taxon>
        <taxon>Fungi</taxon>
        <taxon>Dikarya</taxon>
        <taxon>Ascomycota</taxon>
        <taxon>Pezizomycotina</taxon>
        <taxon>Sordariomycetes</taxon>
        <taxon>Hypocreomycetidae</taxon>
        <taxon>Hypocreales</taxon>
        <taxon>Bionectriaceae</taxon>
        <taxon>Clonostachys</taxon>
    </lineage>
</organism>
<dbReference type="EMBL" id="CADEHS020000552">
    <property type="protein sequence ID" value="CAG9953990.1"/>
    <property type="molecule type" value="Genomic_DNA"/>
</dbReference>
<gene>
    <name evidence="1" type="ORF">CRV2_00018820</name>
</gene>
<sequence length="315" mass="32841">MKILYSAISAGALAARSLSDRSCGSQGLSSHQFDITLEADVTGAPTWVQYIEPNKLFAVNKNGNDLHILNVECGSTYSLTPAINATGSSGVVHLGFNKDNTRLVSAAYGNGTVDVWDISSDRLKLIKTIPAPGNPGPRSPNQDASHPHQANLDPSGGYFAINDLGIDNIMILDTQDDNYSAAGVTVHQSQIISSFISGTAPKGAAAGGIVLHPNQKDLYITNRLTGGKSDTLAHFKIDSGFLTPGKENPTGGILPRMLSISKSGKEILLGNQNGPAAAVAFGINEDGSIDATPKATLDLSVFGEKGSGPPYIAEI</sequence>
<dbReference type="Proteomes" id="UP000836387">
    <property type="component" value="Unassembled WGS sequence"/>
</dbReference>
<keyword evidence="2" id="KW-1185">Reference proteome</keyword>
<accession>A0ACA9UL83</accession>
<proteinExistence type="predicted"/>
<evidence type="ECO:0000313" key="1">
    <source>
        <dbReference type="EMBL" id="CAG9953990.1"/>
    </source>
</evidence>
<comment type="caution">
    <text evidence="1">The sequence shown here is derived from an EMBL/GenBank/DDBJ whole genome shotgun (WGS) entry which is preliminary data.</text>
</comment>
<reference evidence="1" key="2">
    <citation type="submission" date="2021-10" db="EMBL/GenBank/DDBJ databases">
        <authorList>
            <person name="Piombo E."/>
        </authorList>
    </citation>
    <scope>NUCLEOTIDE SEQUENCE</scope>
</reference>
<name>A0ACA9UL83_BIOOC</name>
<reference evidence="1" key="1">
    <citation type="submission" date="2020-04" db="EMBL/GenBank/DDBJ databases">
        <authorList>
            <person name="Broberg M."/>
        </authorList>
    </citation>
    <scope>NUCLEOTIDE SEQUENCE</scope>
</reference>
<protein>
    <submittedName>
        <fullName evidence="1">Uncharacterized protein</fullName>
    </submittedName>
</protein>
<evidence type="ECO:0000313" key="2">
    <source>
        <dbReference type="Proteomes" id="UP000836387"/>
    </source>
</evidence>